<dbReference type="PANTHER" id="PTHR43540:SF1">
    <property type="entry name" value="ISOCHORISMATASE HYDROLASE"/>
    <property type="match status" value="1"/>
</dbReference>
<dbReference type="InterPro" id="IPR000868">
    <property type="entry name" value="Isochorismatase-like_dom"/>
</dbReference>
<dbReference type="InterPro" id="IPR050272">
    <property type="entry name" value="Isochorismatase-like_hydrls"/>
</dbReference>
<evidence type="ECO:0000256" key="1">
    <source>
        <dbReference type="ARBA" id="ARBA00006336"/>
    </source>
</evidence>
<evidence type="ECO:0000313" key="5">
    <source>
        <dbReference type="Proteomes" id="UP001596047"/>
    </source>
</evidence>
<dbReference type="EMBL" id="JBHSOW010000056">
    <property type="protein sequence ID" value="MFC5650473.1"/>
    <property type="molecule type" value="Genomic_DNA"/>
</dbReference>
<evidence type="ECO:0000256" key="2">
    <source>
        <dbReference type="ARBA" id="ARBA00022801"/>
    </source>
</evidence>
<keyword evidence="2" id="KW-0378">Hydrolase</keyword>
<keyword evidence="5" id="KW-1185">Reference proteome</keyword>
<dbReference type="Pfam" id="PF00857">
    <property type="entry name" value="Isochorismatase"/>
    <property type="match status" value="1"/>
</dbReference>
<dbReference type="Proteomes" id="UP001596047">
    <property type="component" value="Unassembled WGS sequence"/>
</dbReference>
<reference evidence="5" key="1">
    <citation type="journal article" date="2019" name="Int. J. Syst. Evol. Microbiol.">
        <title>The Global Catalogue of Microorganisms (GCM) 10K type strain sequencing project: providing services to taxonomists for standard genome sequencing and annotation.</title>
        <authorList>
            <consortium name="The Broad Institute Genomics Platform"/>
            <consortium name="The Broad Institute Genome Sequencing Center for Infectious Disease"/>
            <person name="Wu L."/>
            <person name="Ma J."/>
        </authorList>
    </citation>
    <scope>NUCLEOTIDE SEQUENCE [LARGE SCALE GENOMIC DNA]</scope>
    <source>
        <strain evidence="5">CGMCC 1.3240</strain>
    </source>
</reference>
<dbReference type="InterPro" id="IPR036380">
    <property type="entry name" value="Isochorismatase-like_sf"/>
</dbReference>
<dbReference type="SUPFAM" id="SSF52499">
    <property type="entry name" value="Isochorismatase-like hydrolases"/>
    <property type="match status" value="1"/>
</dbReference>
<name>A0ABW0VX76_9BACL</name>
<feature type="domain" description="Isochorismatase-like" evidence="3">
    <location>
        <begin position="70"/>
        <end position="219"/>
    </location>
</feature>
<dbReference type="PANTHER" id="PTHR43540">
    <property type="entry name" value="PEROXYUREIDOACRYLATE/UREIDOACRYLATE AMIDOHYDROLASE-RELATED"/>
    <property type="match status" value="1"/>
</dbReference>
<sequence length="241" mass="26953">MDMTKEWERFFTEQDKEHYKLWGKKQPFGFGKSPALLLIDIYYGVLGLKREPLLEQIKYLPGAMGLEGWEAVDRAAELLAAARANNIPVIHITKLDTDGVIGWGGRIGRRPTNIPEELRRRMSEIVEEVAPQPGEVILRKASPSAFNGTVLAYQLRSMGIDTLIACGESTSGCVRATVVDGATNRYHMGVVAEACFDRTQMSHYVNLFDLHQKYADVIDRFEASAYFAEIASGKEKEPAKL</sequence>
<evidence type="ECO:0000259" key="3">
    <source>
        <dbReference type="Pfam" id="PF00857"/>
    </source>
</evidence>
<protein>
    <submittedName>
        <fullName evidence="4">Isochorismatase family protein</fullName>
    </submittedName>
</protein>
<gene>
    <name evidence="4" type="ORF">ACFPYJ_15355</name>
</gene>
<evidence type="ECO:0000313" key="4">
    <source>
        <dbReference type="EMBL" id="MFC5650473.1"/>
    </source>
</evidence>
<comment type="similarity">
    <text evidence="1">Belongs to the isochorismatase family.</text>
</comment>
<dbReference type="Gene3D" id="3.40.50.850">
    <property type="entry name" value="Isochorismatase-like"/>
    <property type="match status" value="1"/>
</dbReference>
<proteinExistence type="inferred from homology"/>
<dbReference type="RefSeq" id="WP_379189028.1">
    <property type="nucleotide sequence ID" value="NZ_JBHSOW010000056.1"/>
</dbReference>
<comment type="caution">
    <text evidence="4">The sequence shown here is derived from an EMBL/GenBank/DDBJ whole genome shotgun (WGS) entry which is preliminary data.</text>
</comment>
<organism evidence="4 5">
    <name type="scientific">Paenibacillus solisilvae</name>
    <dbReference type="NCBI Taxonomy" id="2486751"/>
    <lineage>
        <taxon>Bacteria</taxon>
        <taxon>Bacillati</taxon>
        <taxon>Bacillota</taxon>
        <taxon>Bacilli</taxon>
        <taxon>Bacillales</taxon>
        <taxon>Paenibacillaceae</taxon>
        <taxon>Paenibacillus</taxon>
    </lineage>
</organism>
<accession>A0ABW0VX76</accession>